<evidence type="ECO:0000313" key="2">
    <source>
        <dbReference type="Proteomes" id="UP001235939"/>
    </source>
</evidence>
<sequence length="244" mass="27068">MVSLMIGSIILNSPEQRVVVFYLLQWELVCERRPLLSLVTYGQGTAAAIGALMWGALGDRAGRKYPLLVALVLHTASAVALHFPPALPAAVGLLALESFFAAFEDDKLQALLDEDDAVSLGITRQDVPLRLNPTGKVQTERKWLPHGLGEKNKEIRTTISEILMERFQRTSFLHRIVIGYENGSILTIRSVRNHGYVQDSLTTSTAKSHGKKILLCIRWVQYGVLKPGVTAHRHQQQLTPINIS</sequence>
<evidence type="ECO:0000313" key="1">
    <source>
        <dbReference type="EMBL" id="UYV60469.1"/>
    </source>
</evidence>
<gene>
    <name evidence="1" type="ORF">LAZ67_1001241</name>
</gene>
<dbReference type="InterPro" id="IPR036259">
    <property type="entry name" value="MFS_trans_sf"/>
</dbReference>
<accession>A0ABY6JVE2</accession>
<dbReference type="InterPro" id="IPR036397">
    <property type="entry name" value="RNaseH_sf"/>
</dbReference>
<dbReference type="SUPFAM" id="SSF103473">
    <property type="entry name" value="MFS general substrate transporter"/>
    <property type="match status" value="1"/>
</dbReference>
<dbReference type="EMBL" id="CP092863">
    <property type="protein sequence ID" value="UYV60469.1"/>
    <property type="molecule type" value="Genomic_DNA"/>
</dbReference>
<dbReference type="Gene3D" id="1.20.1250.20">
    <property type="entry name" value="MFS general substrate transporter like domains"/>
    <property type="match status" value="1"/>
</dbReference>
<reference evidence="1 2" key="1">
    <citation type="submission" date="2022-01" db="EMBL/GenBank/DDBJ databases">
        <title>A chromosomal length assembly of Cordylochernes scorpioides.</title>
        <authorList>
            <person name="Zeh D."/>
            <person name="Zeh J."/>
        </authorList>
    </citation>
    <scope>NUCLEOTIDE SEQUENCE [LARGE SCALE GENOMIC DNA]</scope>
    <source>
        <strain evidence="1">IN4F17</strain>
        <tissue evidence="1">Whole Body</tissue>
    </source>
</reference>
<name>A0ABY6JVE2_9ARAC</name>
<protein>
    <recommendedName>
        <fullName evidence="3">Major facilitator superfamily (MFS) profile domain-containing protein</fullName>
    </recommendedName>
</protein>
<dbReference type="Proteomes" id="UP001235939">
    <property type="component" value="Chromosome 01"/>
</dbReference>
<dbReference type="Gene3D" id="3.30.420.10">
    <property type="entry name" value="Ribonuclease H-like superfamily/Ribonuclease H"/>
    <property type="match status" value="1"/>
</dbReference>
<proteinExistence type="predicted"/>
<organism evidence="1 2">
    <name type="scientific">Cordylochernes scorpioides</name>
    <dbReference type="NCBI Taxonomy" id="51811"/>
    <lineage>
        <taxon>Eukaryota</taxon>
        <taxon>Metazoa</taxon>
        <taxon>Ecdysozoa</taxon>
        <taxon>Arthropoda</taxon>
        <taxon>Chelicerata</taxon>
        <taxon>Arachnida</taxon>
        <taxon>Pseudoscorpiones</taxon>
        <taxon>Cheliferoidea</taxon>
        <taxon>Chernetidae</taxon>
        <taxon>Cordylochernes</taxon>
    </lineage>
</organism>
<keyword evidence="2" id="KW-1185">Reference proteome</keyword>
<evidence type="ECO:0008006" key="3">
    <source>
        <dbReference type="Google" id="ProtNLM"/>
    </source>
</evidence>